<feature type="domain" description="Glutamate synthase" evidence="4">
    <location>
        <begin position="95"/>
        <end position="432"/>
    </location>
</feature>
<evidence type="ECO:0000256" key="2">
    <source>
        <dbReference type="PIRNR" id="PIRNR006429"/>
    </source>
</evidence>
<dbReference type="PANTHER" id="PTHR43819">
    <property type="entry name" value="ARCHAEAL-TYPE GLUTAMATE SYNTHASE [NADPH]"/>
    <property type="match status" value="1"/>
</dbReference>
<comment type="similarity">
    <text evidence="1 2">Belongs to the glutamate synthase family.</text>
</comment>
<feature type="transmembrane region" description="Helical" evidence="3">
    <location>
        <begin position="6"/>
        <end position="30"/>
    </location>
</feature>
<evidence type="ECO:0000256" key="3">
    <source>
        <dbReference type="SAM" id="Phobius"/>
    </source>
</evidence>
<sequence length="475" mass="52094">MSDILQIIILSMISLLFVIFLFLLIGWRWIMKRIVKQAGKIIFTDSYQENLIEIIPGFRHMGVQNALENNLRAETGDILHRPFGSSKKWPHFDQITFIPVQTSPFPIDGDEDVEVKVTIGPKAKKPMKIKIPLMISGMAYGIALSEQVKVALATAAKNTGTAINSGEGGILPEELESAGKYILQFSKTEWGKEEEVIKRADMIELKLGQGAMQGMGGNISPENLTGRAREIMGLKNNEVAHILEHYFENQTLNDLKELVEELRKLSGGVPIGAKIGAGGKIEEDIDNLIEMGVDFIAVDGGQAATMGAPPLLADDFGIPTLHAVVRAANHLEKRKKKGEISLIVSGGLFTPGHFLKVLALGADAVYLGSVILFTVSHLHTLNSLPFEPPTQAVWNQGKFKDTFKVEDGVKSAEKFLTASTEEIKIALRAMGKKSLQELSKKDLVSYDELTAKMIGIPFTFAPWEDQSNKSESESS</sequence>
<name>A0A2V2ZLQ8_9BACI</name>
<protein>
    <submittedName>
        <fullName evidence="5">Glutamate synthase domain-containing protein 2</fullName>
    </submittedName>
</protein>
<evidence type="ECO:0000256" key="1">
    <source>
        <dbReference type="ARBA" id="ARBA00009716"/>
    </source>
</evidence>
<dbReference type="Proteomes" id="UP000247150">
    <property type="component" value="Unassembled WGS sequence"/>
</dbReference>
<dbReference type="PIRSF" id="PIRSF006429">
    <property type="entry name" value="GOGAT_lg_2"/>
    <property type="match status" value="1"/>
</dbReference>
<proteinExistence type="inferred from homology"/>
<organism evidence="5 6">
    <name type="scientific">Cytobacillus oceanisediminis</name>
    <dbReference type="NCBI Taxonomy" id="665099"/>
    <lineage>
        <taxon>Bacteria</taxon>
        <taxon>Bacillati</taxon>
        <taxon>Bacillota</taxon>
        <taxon>Bacilli</taxon>
        <taxon>Bacillales</taxon>
        <taxon>Bacillaceae</taxon>
        <taxon>Cytobacillus</taxon>
    </lineage>
</organism>
<dbReference type="InterPro" id="IPR002932">
    <property type="entry name" value="Glu_synthdom"/>
</dbReference>
<dbReference type="CDD" id="cd02808">
    <property type="entry name" value="GltS_FMN"/>
    <property type="match status" value="1"/>
</dbReference>
<evidence type="ECO:0000313" key="5">
    <source>
        <dbReference type="EMBL" id="PWW20875.1"/>
    </source>
</evidence>
<dbReference type="GO" id="GO:0006537">
    <property type="term" value="P:glutamate biosynthetic process"/>
    <property type="evidence" value="ECO:0007669"/>
    <property type="project" value="InterPro"/>
</dbReference>
<dbReference type="Gene3D" id="3.20.20.70">
    <property type="entry name" value="Aldolase class I"/>
    <property type="match status" value="1"/>
</dbReference>
<dbReference type="SUPFAM" id="SSF51395">
    <property type="entry name" value="FMN-linked oxidoreductases"/>
    <property type="match status" value="1"/>
</dbReference>
<dbReference type="Pfam" id="PF01645">
    <property type="entry name" value="Glu_synthase"/>
    <property type="match status" value="1"/>
</dbReference>
<dbReference type="GO" id="GO:0015930">
    <property type="term" value="F:glutamate synthase activity"/>
    <property type="evidence" value="ECO:0007669"/>
    <property type="project" value="InterPro"/>
</dbReference>
<reference evidence="5 6" key="1">
    <citation type="submission" date="2018-05" db="EMBL/GenBank/DDBJ databases">
        <title>Freshwater and sediment microbial communities from various areas in North America, analyzing microbe dynamics in response to fracking.</title>
        <authorList>
            <person name="Lamendella R."/>
        </authorList>
    </citation>
    <scope>NUCLEOTIDE SEQUENCE [LARGE SCALE GENOMIC DNA]</scope>
    <source>
        <strain evidence="5 6">15_TX</strain>
    </source>
</reference>
<dbReference type="RefSeq" id="WP_110066929.1">
    <property type="nucleotide sequence ID" value="NZ_QGTW01000014.1"/>
</dbReference>
<evidence type="ECO:0000259" key="4">
    <source>
        <dbReference type="Pfam" id="PF01645"/>
    </source>
</evidence>
<accession>A0A2V2ZLQ8</accession>
<dbReference type="EMBL" id="QGTW01000014">
    <property type="protein sequence ID" value="PWW20875.1"/>
    <property type="molecule type" value="Genomic_DNA"/>
</dbReference>
<dbReference type="InterPro" id="IPR024188">
    <property type="entry name" value="GltB"/>
</dbReference>
<comment type="caution">
    <text evidence="5">The sequence shown here is derived from an EMBL/GenBank/DDBJ whole genome shotgun (WGS) entry which is preliminary data.</text>
</comment>
<keyword evidence="3" id="KW-0812">Transmembrane</keyword>
<dbReference type="OrthoDB" id="9758182at2"/>
<keyword evidence="3" id="KW-0472">Membrane</keyword>
<dbReference type="AlphaFoldDB" id="A0A2V2ZLQ8"/>
<dbReference type="PANTHER" id="PTHR43819:SF1">
    <property type="entry name" value="ARCHAEAL-TYPE GLUTAMATE SYNTHASE [NADPH]"/>
    <property type="match status" value="1"/>
</dbReference>
<evidence type="ECO:0000313" key="6">
    <source>
        <dbReference type="Proteomes" id="UP000247150"/>
    </source>
</evidence>
<dbReference type="InterPro" id="IPR013785">
    <property type="entry name" value="Aldolase_TIM"/>
</dbReference>
<keyword evidence="3" id="KW-1133">Transmembrane helix</keyword>
<gene>
    <name evidence="5" type="ORF">DFO73_114168</name>
</gene>